<organism evidence="1 2">
    <name type="scientific">Proteiniphilum acetatigenes</name>
    <dbReference type="NCBI Taxonomy" id="294710"/>
    <lineage>
        <taxon>Bacteria</taxon>
        <taxon>Pseudomonadati</taxon>
        <taxon>Bacteroidota</taxon>
        <taxon>Bacteroidia</taxon>
        <taxon>Bacteroidales</taxon>
        <taxon>Dysgonomonadaceae</taxon>
        <taxon>Proteiniphilum</taxon>
    </lineage>
</organism>
<name>A0A117LZF2_9BACT</name>
<comment type="caution">
    <text evidence="1">The sequence shown here is derived from an EMBL/GenBank/DDBJ whole genome shotgun (WGS) entry which is preliminary data.</text>
</comment>
<protein>
    <recommendedName>
        <fullName evidence="3">YncE family protein</fullName>
    </recommendedName>
</protein>
<dbReference type="InterPro" id="IPR015943">
    <property type="entry name" value="WD40/YVTN_repeat-like_dom_sf"/>
</dbReference>
<evidence type="ECO:0008006" key="3">
    <source>
        <dbReference type="Google" id="ProtNLM"/>
    </source>
</evidence>
<gene>
    <name evidence="1" type="ORF">XD92_1342</name>
</gene>
<proteinExistence type="predicted"/>
<accession>A0A117LZF2</accession>
<dbReference type="EMBL" id="LGGN01000299">
    <property type="protein sequence ID" value="KUK76137.1"/>
    <property type="molecule type" value="Genomic_DNA"/>
</dbReference>
<dbReference type="PANTHER" id="PTHR47197:SF3">
    <property type="entry name" value="DIHYDRO-HEME D1 DEHYDROGENASE"/>
    <property type="match status" value="1"/>
</dbReference>
<reference evidence="2" key="1">
    <citation type="journal article" date="2015" name="MBio">
        <title>Genome-Resolved Metagenomic Analysis Reveals Roles for Candidate Phyla and Other Microbial Community Members in Biogeochemical Transformations in Oil Reservoirs.</title>
        <authorList>
            <person name="Hu P."/>
            <person name="Tom L."/>
            <person name="Singh A."/>
            <person name="Thomas B.C."/>
            <person name="Baker B.J."/>
            <person name="Piceno Y.M."/>
            <person name="Andersen G.L."/>
            <person name="Banfield J.F."/>
        </authorList>
    </citation>
    <scope>NUCLEOTIDE SEQUENCE [LARGE SCALE GENOMIC DNA]</scope>
</reference>
<sequence>MILLTGLLLWSCTDNDNPAKEIPVKGKALLILNEGSMQANNATLARYDLQEEMITKEYFLDVNKRGLGDVANDMIRYGSKIYIAVNMSGTVEVLEATTGKSLRQIRMETDGGQSKEPRRLAANGGKIYVTSFDDTVTRIDTVSLAVDGSVEVGMDPEGIAIKNSKIYVANSGGSTGPTGMTTPYR</sequence>
<dbReference type="InterPro" id="IPR051200">
    <property type="entry name" value="Host-pathogen_enzymatic-act"/>
</dbReference>
<evidence type="ECO:0000313" key="1">
    <source>
        <dbReference type="EMBL" id="KUK76137.1"/>
    </source>
</evidence>
<dbReference type="PANTHER" id="PTHR47197">
    <property type="entry name" value="PROTEIN NIRF"/>
    <property type="match status" value="1"/>
</dbReference>
<dbReference type="Proteomes" id="UP000053860">
    <property type="component" value="Unassembled WGS sequence"/>
</dbReference>
<dbReference type="SUPFAM" id="SSF51004">
    <property type="entry name" value="C-terminal (heme d1) domain of cytochrome cd1-nitrite reductase"/>
    <property type="match status" value="1"/>
</dbReference>
<dbReference type="InterPro" id="IPR011048">
    <property type="entry name" value="Haem_d1_sf"/>
</dbReference>
<evidence type="ECO:0000313" key="2">
    <source>
        <dbReference type="Proteomes" id="UP000053860"/>
    </source>
</evidence>
<dbReference type="Gene3D" id="2.130.10.10">
    <property type="entry name" value="YVTN repeat-like/Quinoprotein amine dehydrogenase"/>
    <property type="match status" value="1"/>
</dbReference>
<dbReference type="AlphaFoldDB" id="A0A117LZF2"/>